<proteinExistence type="predicted"/>
<dbReference type="InterPro" id="IPR041657">
    <property type="entry name" value="HTH_17"/>
</dbReference>
<accession>A0A932HXU9</accession>
<evidence type="ECO:0000313" key="3">
    <source>
        <dbReference type="Proteomes" id="UP000782312"/>
    </source>
</evidence>
<evidence type="ECO:0000313" key="2">
    <source>
        <dbReference type="EMBL" id="MBI3127591.1"/>
    </source>
</evidence>
<dbReference type="AlphaFoldDB" id="A0A932HXU9"/>
<gene>
    <name evidence="2" type="ORF">HYZ11_08315</name>
</gene>
<reference evidence="2" key="1">
    <citation type="submission" date="2020-07" db="EMBL/GenBank/DDBJ databases">
        <title>Huge and variable diversity of episymbiotic CPR bacteria and DPANN archaea in groundwater ecosystems.</title>
        <authorList>
            <person name="He C.Y."/>
            <person name="Keren R."/>
            <person name="Whittaker M."/>
            <person name="Farag I.F."/>
            <person name="Doudna J."/>
            <person name="Cate J.H.D."/>
            <person name="Banfield J.F."/>
        </authorList>
    </citation>
    <scope>NUCLEOTIDE SEQUENCE</scope>
    <source>
        <strain evidence="2">NC_groundwater_763_Ag_S-0.2um_68_21</strain>
    </source>
</reference>
<sequence length="91" mass="10822">MPERLLTTAEVAERIQRRPEWVREQAKLRRIPAIRLGRHYRFRPSAIEAWLRDQETAQPPTRTQLIRRAAGAAIADVYGIPRARRQRRKNR</sequence>
<evidence type="ECO:0000259" key="1">
    <source>
        <dbReference type="Pfam" id="PF12728"/>
    </source>
</evidence>
<feature type="domain" description="Helix-turn-helix" evidence="1">
    <location>
        <begin position="5"/>
        <end position="54"/>
    </location>
</feature>
<dbReference type="NCBIfam" id="TIGR01764">
    <property type="entry name" value="excise"/>
    <property type="match status" value="1"/>
</dbReference>
<organism evidence="2 3">
    <name type="scientific">Tectimicrobiota bacterium</name>
    <dbReference type="NCBI Taxonomy" id="2528274"/>
    <lineage>
        <taxon>Bacteria</taxon>
        <taxon>Pseudomonadati</taxon>
        <taxon>Nitrospinota/Tectimicrobiota group</taxon>
        <taxon>Candidatus Tectimicrobiota</taxon>
    </lineage>
</organism>
<dbReference type="EMBL" id="JACPUR010000018">
    <property type="protein sequence ID" value="MBI3127591.1"/>
    <property type="molecule type" value="Genomic_DNA"/>
</dbReference>
<dbReference type="InterPro" id="IPR010093">
    <property type="entry name" value="SinI_DNA-bd"/>
</dbReference>
<name>A0A932HXU9_UNCTE</name>
<dbReference type="Proteomes" id="UP000782312">
    <property type="component" value="Unassembled WGS sequence"/>
</dbReference>
<dbReference type="Pfam" id="PF12728">
    <property type="entry name" value="HTH_17"/>
    <property type="match status" value="1"/>
</dbReference>
<dbReference type="InterPro" id="IPR009061">
    <property type="entry name" value="DNA-bd_dom_put_sf"/>
</dbReference>
<comment type="caution">
    <text evidence="2">The sequence shown here is derived from an EMBL/GenBank/DDBJ whole genome shotgun (WGS) entry which is preliminary data.</text>
</comment>
<dbReference type="SUPFAM" id="SSF46955">
    <property type="entry name" value="Putative DNA-binding domain"/>
    <property type="match status" value="1"/>
</dbReference>
<dbReference type="GO" id="GO:0003677">
    <property type="term" value="F:DNA binding"/>
    <property type="evidence" value="ECO:0007669"/>
    <property type="project" value="InterPro"/>
</dbReference>
<protein>
    <submittedName>
        <fullName evidence="2">Helix-turn-helix domain-containing protein</fullName>
    </submittedName>
</protein>